<dbReference type="Pfam" id="PF04542">
    <property type="entry name" value="Sigma70_r2"/>
    <property type="match status" value="1"/>
</dbReference>
<dbReference type="Pfam" id="PF08281">
    <property type="entry name" value="Sigma70_r4_2"/>
    <property type="match status" value="1"/>
</dbReference>
<dbReference type="PANTHER" id="PTHR43133">
    <property type="entry name" value="RNA POLYMERASE ECF-TYPE SIGMA FACTO"/>
    <property type="match status" value="1"/>
</dbReference>
<keyword evidence="4 7" id="KW-0731">Sigma factor</keyword>
<reference evidence="10 11" key="1">
    <citation type="submission" date="2019-12" db="EMBL/GenBank/DDBJ databases">
        <title>Nocardia sp. nov. ET3-3 isolated from soil.</title>
        <authorList>
            <person name="Kanchanasin P."/>
            <person name="Tanasupawat S."/>
            <person name="Yuki M."/>
            <person name="Kudo T."/>
        </authorList>
    </citation>
    <scope>NUCLEOTIDE SEQUENCE [LARGE SCALE GENOMIC DNA]</scope>
    <source>
        <strain evidence="10 11">ET3-3</strain>
    </source>
</reference>
<protein>
    <recommendedName>
        <fullName evidence="7">RNA polymerase sigma factor</fullName>
    </recommendedName>
</protein>
<accession>A0A7K1UV57</accession>
<dbReference type="GO" id="GO:0016987">
    <property type="term" value="F:sigma factor activity"/>
    <property type="evidence" value="ECO:0007669"/>
    <property type="project" value="UniProtKB-KW"/>
</dbReference>
<comment type="subunit">
    <text evidence="2">Interacts transiently with the RNA polymerase catalytic core formed by RpoA, RpoB, RpoC and RpoZ (2 alpha, 1 beta, 1 beta' and 1 omega subunit) to form the RNA polymerase holoenzyme that can initiate transcription.</text>
</comment>
<evidence type="ECO:0000256" key="7">
    <source>
        <dbReference type="RuleBase" id="RU000716"/>
    </source>
</evidence>
<keyword evidence="11" id="KW-1185">Reference proteome</keyword>
<dbReference type="InterPro" id="IPR013325">
    <property type="entry name" value="RNA_pol_sigma_r2"/>
</dbReference>
<evidence type="ECO:0000256" key="6">
    <source>
        <dbReference type="ARBA" id="ARBA00023163"/>
    </source>
</evidence>
<dbReference type="InterPro" id="IPR032710">
    <property type="entry name" value="NTF2-like_dom_sf"/>
</dbReference>
<sequence length="332" mass="36675">MNAAHEVGDFEQLTSGYRTELLAYCYRMLGSIDEAEDLVQDTYIRAWRYFDRFEGRASVRTWLYKIATSACLTALQTRRRRPLPSGLRAPSEFADVPLAEAEPRIAWLQPAPDTILHATTGDPATVVSLRGTIRLAFIAALQHLSARQRAVLVLRDVLGWPASEVALMLDTSTTAVNSALRRARTQLASIGPIEADLGEPAEPQLQALLDRYVTAFEHADIAGLTTLLRADVELEMPPIPTWFTGRDAVCGFMGNMILTAPGLWHLVPTRANESPALAIYQHGADELYHAYGICTLTLIGGRIARIVVFADAELVTRFDLPEISTWRPTHPA</sequence>
<dbReference type="InterPro" id="IPR000838">
    <property type="entry name" value="RNA_pol_sigma70_ECF_CS"/>
</dbReference>
<dbReference type="NCBIfam" id="TIGR02960">
    <property type="entry name" value="SigX5"/>
    <property type="match status" value="1"/>
</dbReference>
<evidence type="ECO:0000256" key="4">
    <source>
        <dbReference type="ARBA" id="ARBA00023082"/>
    </source>
</evidence>
<name>A0A7K1UV57_9NOCA</name>
<proteinExistence type="inferred from homology"/>
<comment type="similarity">
    <text evidence="1 7">Belongs to the sigma-70 factor family. ECF subfamily.</text>
</comment>
<dbReference type="EMBL" id="WRPP01000002">
    <property type="protein sequence ID" value="MVU78161.1"/>
    <property type="molecule type" value="Genomic_DNA"/>
</dbReference>
<dbReference type="Gene3D" id="1.10.1740.10">
    <property type="match status" value="1"/>
</dbReference>
<dbReference type="Gene3D" id="3.10.450.50">
    <property type="match status" value="1"/>
</dbReference>
<dbReference type="PROSITE" id="PS01063">
    <property type="entry name" value="SIGMA70_ECF"/>
    <property type="match status" value="1"/>
</dbReference>
<dbReference type="InterPro" id="IPR036388">
    <property type="entry name" value="WH-like_DNA-bd_sf"/>
</dbReference>
<dbReference type="InterPro" id="IPR013249">
    <property type="entry name" value="RNA_pol_sigma70_r4_t2"/>
</dbReference>
<organism evidence="10 11">
    <name type="scientific">Nocardia terrae</name>
    <dbReference type="NCBI Taxonomy" id="2675851"/>
    <lineage>
        <taxon>Bacteria</taxon>
        <taxon>Bacillati</taxon>
        <taxon>Actinomycetota</taxon>
        <taxon>Actinomycetes</taxon>
        <taxon>Mycobacteriales</taxon>
        <taxon>Nocardiaceae</taxon>
        <taxon>Nocardia</taxon>
    </lineage>
</organism>
<dbReference type="NCBIfam" id="TIGR02937">
    <property type="entry name" value="sigma70-ECF"/>
    <property type="match status" value="1"/>
</dbReference>
<evidence type="ECO:0000256" key="3">
    <source>
        <dbReference type="ARBA" id="ARBA00023015"/>
    </source>
</evidence>
<dbReference type="Proteomes" id="UP000466794">
    <property type="component" value="Unassembled WGS sequence"/>
</dbReference>
<dbReference type="SUPFAM" id="SSF54427">
    <property type="entry name" value="NTF2-like"/>
    <property type="match status" value="1"/>
</dbReference>
<dbReference type="InterPro" id="IPR039425">
    <property type="entry name" value="RNA_pol_sigma-70-like"/>
</dbReference>
<gene>
    <name evidence="10" type="ORF">GPX89_13010</name>
</gene>
<feature type="domain" description="RNA polymerase sigma factor 70 region 4 type 2" evidence="9">
    <location>
        <begin position="135"/>
        <end position="187"/>
    </location>
</feature>
<keyword evidence="3 7" id="KW-0805">Transcription regulation</keyword>
<evidence type="ECO:0000256" key="1">
    <source>
        <dbReference type="ARBA" id="ARBA00010641"/>
    </source>
</evidence>
<dbReference type="InterPro" id="IPR014284">
    <property type="entry name" value="RNA_pol_sigma-70_dom"/>
</dbReference>
<dbReference type="PANTHER" id="PTHR43133:SF65">
    <property type="entry name" value="ECF RNA POLYMERASE SIGMA FACTOR SIGG"/>
    <property type="match status" value="1"/>
</dbReference>
<evidence type="ECO:0000259" key="8">
    <source>
        <dbReference type="Pfam" id="PF04542"/>
    </source>
</evidence>
<keyword evidence="6 7" id="KW-0804">Transcription</keyword>
<dbReference type="AlphaFoldDB" id="A0A7K1UV57"/>
<evidence type="ECO:0000313" key="11">
    <source>
        <dbReference type="Proteomes" id="UP000466794"/>
    </source>
</evidence>
<dbReference type="GO" id="GO:0003677">
    <property type="term" value="F:DNA binding"/>
    <property type="evidence" value="ECO:0007669"/>
    <property type="project" value="UniProtKB-KW"/>
</dbReference>
<dbReference type="Gene3D" id="1.10.10.10">
    <property type="entry name" value="Winged helix-like DNA-binding domain superfamily/Winged helix DNA-binding domain"/>
    <property type="match status" value="1"/>
</dbReference>
<keyword evidence="5 7" id="KW-0238">DNA-binding</keyword>
<evidence type="ECO:0000256" key="2">
    <source>
        <dbReference type="ARBA" id="ARBA00011344"/>
    </source>
</evidence>
<evidence type="ECO:0000313" key="10">
    <source>
        <dbReference type="EMBL" id="MVU78161.1"/>
    </source>
</evidence>
<feature type="domain" description="RNA polymerase sigma-70 region 2" evidence="8">
    <location>
        <begin position="17"/>
        <end position="81"/>
    </location>
</feature>
<dbReference type="SUPFAM" id="SSF88946">
    <property type="entry name" value="Sigma2 domain of RNA polymerase sigma factors"/>
    <property type="match status" value="1"/>
</dbReference>
<dbReference type="InterPro" id="IPR013324">
    <property type="entry name" value="RNA_pol_sigma_r3/r4-like"/>
</dbReference>
<dbReference type="InterPro" id="IPR007627">
    <property type="entry name" value="RNA_pol_sigma70_r2"/>
</dbReference>
<dbReference type="GO" id="GO:0006352">
    <property type="term" value="P:DNA-templated transcription initiation"/>
    <property type="evidence" value="ECO:0007669"/>
    <property type="project" value="InterPro"/>
</dbReference>
<dbReference type="InterPro" id="IPR014305">
    <property type="entry name" value="RNA_pol_sigma-G_actinobac"/>
</dbReference>
<dbReference type="NCBIfam" id="NF006089">
    <property type="entry name" value="PRK08241.1"/>
    <property type="match status" value="1"/>
</dbReference>
<comment type="caution">
    <text evidence="10">The sequence shown here is derived from an EMBL/GenBank/DDBJ whole genome shotgun (WGS) entry which is preliminary data.</text>
</comment>
<dbReference type="GO" id="GO:0006950">
    <property type="term" value="P:response to stress"/>
    <property type="evidence" value="ECO:0007669"/>
    <property type="project" value="UniProtKB-ARBA"/>
</dbReference>
<dbReference type="SUPFAM" id="SSF88659">
    <property type="entry name" value="Sigma3 and sigma4 domains of RNA polymerase sigma factors"/>
    <property type="match status" value="1"/>
</dbReference>
<evidence type="ECO:0000256" key="5">
    <source>
        <dbReference type="ARBA" id="ARBA00023125"/>
    </source>
</evidence>
<dbReference type="CDD" id="cd06171">
    <property type="entry name" value="Sigma70_r4"/>
    <property type="match status" value="1"/>
</dbReference>
<evidence type="ECO:0000259" key="9">
    <source>
        <dbReference type="Pfam" id="PF08281"/>
    </source>
</evidence>